<keyword evidence="2" id="KW-1185">Reference proteome</keyword>
<protein>
    <submittedName>
        <fullName evidence="1">Uncharacterized protein</fullName>
    </submittedName>
</protein>
<accession>A0A517RHY5</accession>
<dbReference type="RefSeq" id="WP_145218204.1">
    <property type="nucleotide sequence ID" value="NZ_CP036269.1"/>
</dbReference>
<dbReference type="KEGG" id="gaz:Pan241w_35870"/>
<dbReference type="AlphaFoldDB" id="A0A517RHY5"/>
<proteinExistence type="predicted"/>
<dbReference type="EMBL" id="CP036269">
    <property type="protein sequence ID" value="QDT43486.1"/>
    <property type="molecule type" value="Genomic_DNA"/>
</dbReference>
<dbReference type="Proteomes" id="UP000317171">
    <property type="component" value="Chromosome"/>
</dbReference>
<name>A0A517RHY5_9PLAN</name>
<sequence length="463" mass="52639">MIYLWKCDREQFVEFISRRTPVLTKGVVKSEILEDFSVQGDDILLAWNSSPTEVFSLPRAAIVAEGKTQDFLAWCSTYFRNIRPFTAHCRVESPSNARLAASASATNWTTGNRSVDLGLIITEAIAYSIGRVDINRLPFSAFTRTMSYAIAKAVRNYEVTTVSSQEYQDHIEQGWEATRKLVGNAPLELSPSDIRSVWETVLFCESQNNKSNDLLANALREIKLEGQLSKNSWINLMPDAEIASKLWIAMEGPREGRVVAVEHGIQVLGKGTKSTRKIRAFAMGYLASRVRPGSLDHLSLVFPLIDDLRESLLWYGVCAGIVPETTVDNYSKGLGWLMRRELGRPSHWLERPVCDIALPELKTLLENREDGKPEFRTISRGVLDVEILPLISTNVRWVDQTDSEVVYKREIQKSLFREESRLDMEVHEILRRIEESAMSLDAIREHVERALGKSKPKRRSRRK</sequence>
<evidence type="ECO:0000313" key="1">
    <source>
        <dbReference type="EMBL" id="QDT43486.1"/>
    </source>
</evidence>
<reference evidence="1 2" key="1">
    <citation type="submission" date="2019-02" db="EMBL/GenBank/DDBJ databases">
        <title>Deep-cultivation of Planctomycetes and their phenomic and genomic characterization uncovers novel biology.</title>
        <authorList>
            <person name="Wiegand S."/>
            <person name="Jogler M."/>
            <person name="Boedeker C."/>
            <person name="Pinto D."/>
            <person name="Vollmers J."/>
            <person name="Rivas-Marin E."/>
            <person name="Kohn T."/>
            <person name="Peeters S.H."/>
            <person name="Heuer A."/>
            <person name="Rast P."/>
            <person name="Oberbeckmann S."/>
            <person name="Bunk B."/>
            <person name="Jeske O."/>
            <person name="Meyerdierks A."/>
            <person name="Storesund J.E."/>
            <person name="Kallscheuer N."/>
            <person name="Luecker S."/>
            <person name="Lage O.M."/>
            <person name="Pohl T."/>
            <person name="Merkel B.J."/>
            <person name="Hornburger P."/>
            <person name="Mueller R.-W."/>
            <person name="Bruemmer F."/>
            <person name="Labrenz M."/>
            <person name="Spormann A.M."/>
            <person name="Op den Camp H."/>
            <person name="Overmann J."/>
            <person name="Amann R."/>
            <person name="Jetten M.S.M."/>
            <person name="Mascher T."/>
            <person name="Medema M.H."/>
            <person name="Devos D.P."/>
            <person name="Kaster A.-K."/>
            <person name="Ovreas L."/>
            <person name="Rohde M."/>
            <person name="Galperin M.Y."/>
            <person name="Jogler C."/>
        </authorList>
    </citation>
    <scope>NUCLEOTIDE SEQUENCE [LARGE SCALE GENOMIC DNA]</scope>
    <source>
        <strain evidence="1 2">Pan241w</strain>
    </source>
</reference>
<gene>
    <name evidence="1" type="ORF">Pan241w_35870</name>
</gene>
<dbReference type="OrthoDB" id="8480075at2"/>
<evidence type="ECO:0000313" key="2">
    <source>
        <dbReference type="Proteomes" id="UP000317171"/>
    </source>
</evidence>
<organism evidence="1 2">
    <name type="scientific">Gimesia alba</name>
    <dbReference type="NCBI Taxonomy" id="2527973"/>
    <lineage>
        <taxon>Bacteria</taxon>
        <taxon>Pseudomonadati</taxon>
        <taxon>Planctomycetota</taxon>
        <taxon>Planctomycetia</taxon>
        <taxon>Planctomycetales</taxon>
        <taxon>Planctomycetaceae</taxon>
        <taxon>Gimesia</taxon>
    </lineage>
</organism>